<comment type="caution">
    <text evidence="2">The sequence shown here is derived from an EMBL/GenBank/DDBJ whole genome shotgun (WGS) entry which is preliminary data.</text>
</comment>
<dbReference type="EMBL" id="JAUSVR010000005">
    <property type="protein sequence ID" value="MDQ0511221.1"/>
    <property type="molecule type" value="Genomic_DNA"/>
</dbReference>
<evidence type="ECO:0000313" key="2">
    <source>
        <dbReference type="EMBL" id="MDQ0511221.1"/>
    </source>
</evidence>
<dbReference type="PANTHER" id="PTHR34817">
    <property type="entry name" value="NUCLEOTIDYLTRANSFERASE"/>
    <property type="match status" value="1"/>
</dbReference>
<dbReference type="Pfam" id="PF10127">
    <property type="entry name" value="RlaP"/>
    <property type="match status" value="1"/>
</dbReference>
<dbReference type="Proteomes" id="UP001235094">
    <property type="component" value="Unassembled WGS sequence"/>
</dbReference>
<dbReference type="InterPro" id="IPR018775">
    <property type="entry name" value="RlaP"/>
</dbReference>
<evidence type="ECO:0000313" key="3">
    <source>
        <dbReference type="Proteomes" id="UP001235094"/>
    </source>
</evidence>
<feature type="compositionally biased region" description="Low complexity" evidence="1">
    <location>
        <begin position="278"/>
        <end position="292"/>
    </location>
</feature>
<organism evidence="2 3">
    <name type="scientific">Ancylobacter amanitiformis</name>
    <dbReference type="NCBI Taxonomy" id="217069"/>
    <lineage>
        <taxon>Bacteria</taxon>
        <taxon>Pseudomonadati</taxon>
        <taxon>Pseudomonadota</taxon>
        <taxon>Alphaproteobacteria</taxon>
        <taxon>Hyphomicrobiales</taxon>
        <taxon>Xanthobacteraceae</taxon>
        <taxon>Ancylobacter</taxon>
    </lineage>
</organism>
<protein>
    <submittedName>
        <fullName evidence="2">Nucleotidyltransferase</fullName>
    </submittedName>
</protein>
<feature type="region of interest" description="Disordered" evidence="1">
    <location>
        <begin position="276"/>
        <end position="299"/>
    </location>
</feature>
<evidence type="ECO:0000256" key="1">
    <source>
        <dbReference type="SAM" id="MobiDB-lite"/>
    </source>
</evidence>
<name>A0ABU0LR87_9HYPH</name>
<accession>A0ABU0LR87</accession>
<gene>
    <name evidence="2" type="ORF">QOZ99_002117</name>
</gene>
<dbReference type="RefSeq" id="WP_306889911.1">
    <property type="nucleotide sequence ID" value="NZ_JAUSVR010000005.1"/>
</dbReference>
<keyword evidence="3" id="KW-1185">Reference proteome</keyword>
<dbReference type="PANTHER" id="PTHR34817:SF2">
    <property type="entry name" value="NUCLEOTIDYLTRANSFERASE"/>
    <property type="match status" value="1"/>
</dbReference>
<sequence length="299" mass="33414">MRGRTSFRAIPASMDPVIVGRIDRQLAAIAQDHDVFIALAIESGSRAWGFPSPDSDYDCRFIFVRPTQAYLTPWPRRDVIEMPCDAVLDINGWELGKALKLLLRGNATVIEWLTSPISYSTEPRFRDDLLDLSRRLASRGLIARHYFHFAQRQRKSLLVGDTVRQKAIFYMVRPAMALRWLRLHPGEAVAPMHFPSLMRASDLSADVTAVLDELMARKAQTRELGEGPMPAPILRLIEQELASGEATMREAPATPLEGRAEAETFFRAWVARGERSLTAPARAGTRPARRAGSTPPRAG</sequence>
<reference evidence="2 3" key="1">
    <citation type="submission" date="2023-07" db="EMBL/GenBank/DDBJ databases">
        <title>Genomic Encyclopedia of Type Strains, Phase IV (KMG-IV): sequencing the most valuable type-strain genomes for metagenomic binning, comparative biology and taxonomic classification.</title>
        <authorList>
            <person name="Goeker M."/>
        </authorList>
    </citation>
    <scope>NUCLEOTIDE SEQUENCE [LARGE SCALE GENOMIC DNA]</scope>
    <source>
        <strain evidence="2 3">DSM 15561</strain>
    </source>
</reference>
<proteinExistence type="predicted"/>